<keyword evidence="7" id="KW-1185">Reference proteome</keyword>
<comment type="caution">
    <text evidence="6">The sequence shown here is derived from an EMBL/GenBank/DDBJ whole genome shotgun (WGS) entry which is preliminary data.</text>
</comment>
<dbReference type="OrthoDB" id="8183961at2759"/>
<dbReference type="SUPFAM" id="SSF53474">
    <property type="entry name" value="alpha/beta-Hydrolases"/>
    <property type="match status" value="1"/>
</dbReference>
<dbReference type="GO" id="GO:0016042">
    <property type="term" value="P:lipid catabolic process"/>
    <property type="evidence" value="ECO:0007669"/>
    <property type="project" value="TreeGrafter"/>
</dbReference>
<dbReference type="PANTHER" id="PTHR11610:SF172">
    <property type="entry name" value="LIPASE MEMBER H-A-LIKE PROTEIN"/>
    <property type="match status" value="1"/>
</dbReference>
<sequence>MLLRGWQRRRRRRILPMLLFNIMHFTYDFINQADFLIGIANQGPILEALTLGNGTSASREDCIWRRGGDADPCPDPDVRLLLYSKNGAEEVRVEVGVGKGGWLHSSAYDPTLDSVVLVHGYAGLSDTLPVGVLRDAYLRNGSYNVFAVDWGALARIPCYGAAVHNMHPVARCLAQMLSFLRDSGVPVMRTACVGHSLGAHVCGLAANYLNFRMHKIIGLDPARPLIRSQSRSRLDAGDADVVQVIHTSSSFGDVRQMGRVDFCVNGGRVQPFCSNTTNEALCSHIRSVCYMAETLTPYERMGVPCARRCALVDRSSQFFDRHAPPVPMGHGTPNSVSGTFCIVNNDAPYCPSSKRPIGSPLCCVPPKMPNEIPT</sequence>
<protein>
    <recommendedName>
        <fullName evidence="5">Lipase domain-containing protein</fullName>
    </recommendedName>
</protein>
<dbReference type="GO" id="GO:0016298">
    <property type="term" value="F:lipase activity"/>
    <property type="evidence" value="ECO:0007669"/>
    <property type="project" value="InterPro"/>
</dbReference>
<evidence type="ECO:0000256" key="3">
    <source>
        <dbReference type="ARBA" id="ARBA00022525"/>
    </source>
</evidence>
<accession>A0A482WRC4</accession>
<dbReference type="Proteomes" id="UP000291343">
    <property type="component" value="Unassembled WGS sequence"/>
</dbReference>
<comment type="subcellular location">
    <subcellularLocation>
        <location evidence="1">Secreted</location>
    </subcellularLocation>
</comment>
<dbReference type="AlphaFoldDB" id="A0A482WRC4"/>
<dbReference type="EMBL" id="QKKF02027168">
    <property type="protein sequence ID" value="RZF36008.1"/>
    <property type="molecule type" value="Genomic_DNA"/>
</dbReference>
<dbReference type="SMR" id="A0A482WRC4"/>
<evidence type="ECO:0000313" key="7">
    <source>
        <dbReference type="Proteomes" id="UP000291343"/>
    </source>
</evidence>
<gene>
    <name evidence="6" type="ORF">LSTR_LSTR005824</name>
</gene>
<dbReference type="STRING" id="195883.A0A482WRC4"/>
<organism evidence="6 7">
    <name type="scientific">Laodelphax striatellus</name>
    <name type="common">Small brown planthopper</name>
    <name type="synonym">Delphax striatella</name>
    <dbReference type="NCBI Taxonomy" id="195883"/>
    <lineage>
        <taxon>Eukaryota</taxon>
        <taxon>Metazoa</taxon>
        <taxon>Ecdysozoa</taxon>
        <taxon>Arthropoda</taxon>
        <taxon>Hexapoda</taxon>
        <taxon>Insecta</taxon>
        <taxon>Pterygota</taxon>
        <taxon>Neoptera</taxon>
        <taxon>Paraneoptera</taxon>
        <taxon>Hemiptera</taxon>
        <taxon>Auchenorrhyncha</taxon>
        <taxon>Fulgoroidea</taxon>
        <taxon>Delphacidae</taxon>
        <taxon>Criomorphinae</taxon>
        <taxon>Laodelphax</taxon>
    </lineage>
</organism>
<evidence type="ECO:0000256" key="4">
    <source>
        <dbReference type="RuleBase" id="RU004262"/>
    </source>
</evidence>
<name>A0A482WRC4_LAOST</name>
<evidence type="ECO:0000259" key="5">
    <source>
        <dbReference type="Pfam" id="PF00151"/>
    </source>
</evidence>
<evidence type="ECO:0000313" key="6">
    <source>
        <dbReference type="EMBL" id="RZF36008.1"/>
    </source>
</evidence>
<dbReference type="InterPro" id="IPR013818">
    <property type="entry name" value="Lipase"/>
</dbReference>
<dbReference type="InParanoid" id="A0A482WRC4"/>
<dbReference type="GO" id="GO:0017171">
    <property type="term" value="F:serine hydrolase activity"/>
    <property type="evidence" value="ECO:0007669"/>
    <property type="project" value="TreeGrafter"/>
</dbReference>
<comment type="similarity">
    <text evidence="2 4">Belongs to the AB hydrolase superfamily. Lipase family.</text>
</comment>
<feature type="domain" description="Lipase" evidence="5">
    <location>
        <begin position="75"/>
        <end position="307"/>
    </location>
</feature>
<dbReference type="InterPro" id="IPR029058">
    <property type="entry name" value="AB_hydrolase_fold"/>
</dbReference>
<keyword evidence="3" id="KW-0964">Secreted</keyword>
<dbReference type="Pfam" id="PF00151">
    <property type="entry name" value="Lipase"/>
    <property type="match status" value="1"/>
</dbReference>
<evidence type="ECO:0000256" key="1">
    <source>
        <dbReference type="ARBA" id="ARBA00004613"/>
    </source>
</evidence>
<dbReference type="GO" id="GO:0005615">
    <property type="term" value="C:extracellular space"/>
    <property type="evidence" value="ECO:0007669"/>
    <property type="project" value="TreeGrafter"/>
</dbReference>
<dbReference type="InterPro" id="IPR000734">
    <property type="entry name" value="TAG_lipase"/>
</dbReference>
<reference evidence="6 7" key="1">
    <citation type="journal article" date="2017" name="Gigascience">
        <title>Genome sequence of the small brown planthopper, Laodelphax striatellus.</title>
        <authorList>
            <person name="Zhu J."/>
            <person name="Jiang F."/>
            <person name="Wang X."/>
            <person name="Yang P."/>
            <person name="Bao Y."/>
            <person name="Zhao W."/>
            <person name="Wang W."/>
            <person name="Lu H."/>
            <person name="Wang Q."/>
            <person name="Cui N."/>
            <person name="Li J."/>
            <person name="Chen X."/>
            <person name="Luo L."/>
            <person name="Yu J."/>
            <person name="Kang L."/>
            <person name="Cui F."/>
        </authorList>
    </citation>
    <scope>NUCLEOTIDE SEQUENCE [LARGE SCALE GENOMIC DNA]</scope>
    <source>
        <strain evidence="6">Lst14</strain>
    </source>
</reference>
<dbReference type="Gene3D" id="3.40.50.1820">
    <property type="entry name" value="alpha/beta hydrolase"/>
    <property type="match status" value="1"/>
</dbReference>
<proteinExistence type="inferred from homology"/>
<evidence type="ECO:0000256" key="2">
    <source>
        <dbReference type="ARBA" id="ARBA00010701"/>
    </source>
</evidence>
<dbReference type="PANTHER" id="PTHR11610">
    <property type="entry name" value="LIPASE"/>
    <property type="match status" value="1"/>
</dbReference>